<reference evidence="3" key="2">
    <citation type="journal article" date="2023" name="IMA Fungus">
        <title>Comparative genomic study of the Penicillium genus elucidates a diverse pangenome and 15 lateral gene transfer events.</title>
        <authorList>
            <person name="Petersen C."/>
            <person name="Sorensen T."/>
            <person name="Nielsen M.R."/>
            <person name="Sondergaard T.E."/>
            <person name="Sorensen J.L."/>
            <person name="Fitzpatrick D.A."/>
            <person name="Frisvad J.C."/>
            <person name="Nielsen K.L."/>
        </authorList>
    </citation>
    <scope>NUCLEOTIDE SEQUENCE</scope>
    <source>
        <strain evidence="3">IBT 21472</strain>
    </source>
</reference>
<gene>
    <name evidence="3" type="ORF">N7476_005030</name>
</gene>
<protein>
    <submittedName>
        <fullName evidence="3">Uncharacterized protein</fullName>
    </submittedName>
</protein>
<feature type="compositionally biased region" description="Basic and acidic residues" evidence="2">
    <location>
        <begin position="33"/>
        <end position="57"/>
    </location>
</feature>
<reference evidence="3" key="1">
    <citation type="submission" date="2022-12" db="EMBL/GenBank/DDBJ databases">
        <authorList>
            <person name="Petersen C."/>
        </authorList>
    </citation>
    <scope>NUCLEOTIDE SEQUENCE</scope>
    <source>
        <strain evidence="3">IBT 21472</strain>
    </source>
</reference>
<feature type="region of interest" description="Disordered" evidence="2">
    <location>
        <begin position="19"/>
        <end position="85"/>
    </location>
</feature>
<evidence type="ECO:0000256" key="1">
    <source>
        <dbReference type="SAM" id="Coils"/>
    </source>
</evidence>
<sequence length="168" mass="18875">MLDKGTRYRDRLRSLDLWSLPSSVANSDDEGDSASHKLSDNEVAEEAHDAAHQHETDDVSLQSWPVKPQSVVESDTEPPKRKLPRISEEITHALMKDLDVRTQSVEGRLEKHSENNERLQKTIKALTRDMKTIKSALAIVEKKLDGSCPSIGDPVGERKVTRSKRPSQ</sequence>
<name>A0A9W9U5R7_9EURO</name>
<keyword evidence="4" id="KW-1185">Reference proteome</keyword>
<evidence type="ECO:0000313" key="4">
    <source>
        <dbReference type="Proteomes" id="UP001147746"/>
    </source>
</evidence>
<evidence type="ECO:0000313" key="3">
    <source>
        <dbReference type="EMBL" id="KAJ5318610.1"/>
    </source>
</evidence>
<keyword evidence="1" id="KW-0175">Coiled coil</keyword>
<organism evidence="3 4">
    <name type="scientific">Penicillium atrosanguineum</name>
    <dbReference type="NCBI Taxonomy" id="1132637"/>
    <lineage>
        <taxon>Eukaryota</taxon>
        <taxon>Fungi</taxon>
        <taxon>Dikarya</taxon>
        <taxon>Ascomycota</taxon>
        <taxon>Pezizomycotina</taxon>
        <taxon>Eurotiomycetes</taxon>
        <taxon>Eurotiomycetidae</taxon>
        <taxon>Eurotiales</taxon>
        <taxon>Aspergillaceae</taxon>
        <taxon>Penicillium</taxon>
    </lineage>
</organism>
<comment type="caution">
    <text evidence="3">The sequence shown here is derived from an EMBL/GenBank/DDBJ whole genome shotgun (WGS) entry which is preliminary data.</text>
</comment>
<feature type="coiled-coil region" evidence="1">
    <location>
        <begin position="102"/>
        <end position="143"/>
    </location>
</feature>
<feature type="region of interest" description="Disordered" evidence="2">
    <location>
        <begin position="146"/>
        <end position="168"/>
    </location>
</feature>
<proteinExistence type="predicted"/>
<dbReference type="Proteomes" id="UP001147746">
    <property type="component" value="Unassembled WGS sequence"/>
</dbReference>
<accession>A0A9W9U5R7</accession>
<dbReference type="AlphaFoldDB" id="A0A9W9U5R7"/>
<evidence type="ECO:0000256" key="2">
    <source>
        <dbReference type="SAM" id="MobiDB-lite"/>
    </source>
</evidence>
<dbReference type="EMBL" id="JAPZBO010000004">
    <property type="protein sequence ID" value="KAJ5318610.1"/>
    <property type="molecule type" value="Genomic_DNA"/>
</dbReference>